<protein>
    <recommendedName>
        <fullName evidence="3">Nucleic acid/nucleotide deaminase of polymorphic system toxin</fullName>
    </recommendedName>
</protein>
<comment type="caution">
    <text evidence="1">The sequence shown here is derived from an EMBL/GenBank/DDBJ whole genome shotgun (WGS) entry which is preliminary data.</text>
</comment>
<dbReference type="Proteomes" id="UP001500897">
    <property type="component" value="Unassembled WGS sequence"/>
</dbReference>
<dbReference type="RefSeq" id="WP_344559264.1">
    <property type="nucleotide sequence ID" value="NZ_BAAANS010000108.1"/>
</dbReference>
<proteinExistence type="predicted"/>
<name>A0ABN2YDV7_9ACTN</name>
<accession>A0ABN2YDV7</accession>
<keyword evidence="2" id="KW-1185">Reference proteome</keyword>
<dbReference type="EMBL" id="BAAANS010000108">
    <property type="protein sequence ID" value="GAA2125252.1"/>
    <property type="molecule type" value="Genomic_DNA"/>
</dbReference>
<sequence length="255" mass="28025">MHEIGNLRAVQAPQQTPDLEGMLPEWARFLTDFPTVPAAVKAAVQGHEVMVASSEHTEFRRRVLATADGPVIQDTIYPHIDLQDMIATAWLNHPAPNHETAQHIKEFLLSIVPDGTPVERITVVQEQGHGPVPLFGYQTTATADGMDSWDEVDARTTFGPLYPVMNYVNDDRLELTFAQFADLRERGFAVQACDGCGRYLTNGHPSWPGVWIALGEEGGPSCPNADNDDRWNDVYTITVHGPHSPAPLPPEGTDA</sequence>
<evidence type="ECO:0000313" key="2">
    <source>
        <dbReference type="Proteomes" id="UP001500897"/>
    </source>
</evidence>
<gene>
    <name evidence="1" type="ORF">GCM10009759_77250</name>
</gene>
<reference evidence="1 2" key="1">
    <citation type="journal article" date="2019" name="Int. J. Syst. Evol. Microbiol.">
        <title>The Global Catalogue of Microorganisms (GCM) 10K type strain sequencing project: providing services to taxonomists for standard genome sequencing and annotation.</title>
        <authorList>
            <consortium name="The Broad Institute Genomics Platform"/>
            <consortium name="The Broad Institute Genome Sequencing Center for Infectious Disease"/>
            <person name="Wu L."/>
            <person name="Ma J."/>
        </authorList>
    </citation>
    <scope>NUCLEOTIDE SEQUENCE [LARGE SCALE GENOMIC DNA]</scope>
    <source>
        <strain evidence="1 2">JCM 14559</strain>
    </source>
</reference>
<evidence type="ECO:0008006" key="3">
    <source>
        <dbReference type="Google" id="ProtNLM"/>
    </source>
</evidence>
<evidence type="ECO:0000313" key="1">
    <source>
        <dbReference type="EMBL" id="GAA2125252.1"/>
    </source>
</evidence>
<organism evidence="1 2">
    <name type="scientific">Kitasatospora saccharophila</name>
    <dbReference type="NCBI Taxonomy" id="407973"/>
    <lineage>
        <taxon>Bacteria</taxon>
        <taxon>Bacillati</taxon>
        <taxon>Actinomycetota</taxon>
        <taxon>Actinomycetes</taxon>
        <taxon>Kitasatosporales</taxon>
        <taxon>Streptomycetaceae</taxon>
        <taxon>Kitasatospora</taxon>
    </lineage>
</organism>